<feature type="compositionally biased region" description="Pro residues" evidence="2">
    <location>
        <begin position="12"/>
        <end position="24"/>
    </location>
</feature>
<evidence type="ECO:0000313" key="6">
    <source>
        <dbReference type="Proteomes" id="UP000008810"/>
    </source>
</evidence>
<dbReference type="SMART" id="SM00443">
    <property type="entry name" value="G_patch"/>
    <property type="match status" value="1"/>
</dbReference>
<evidence type="ECO:0000259" key="3">
    <source>
        <dbReference type="PROSITE" id="PS50174"/>
    </source>
</evidence>
<dbReference type="HOGENOM" id="CLU_734358_0_0_1"/>
<dbReference type="Gramene" id="KQJ84811">
    <property type="protein sequence ID" value="KQJ84811"/>
    <property type="gene ID" value="BRADI_5g23010v3"/>
</dbReference>
<dbReference type="PANTHER" id="PTHR23329">
    <property type="entry name" value="TUFTELIN-INTERACTING PROTEIN 11-RELATED"/>
    <property type="match status" value="1"/>
</dbReference>
<name>I1J290_BRADI</name>
<dbReference type="GO" id="GO:0071008">
    <property type="term" value="C:U2-type post-mRNA release spliceosomal complex"/>
    <property type="evidence" value="ECO:0000318"/>
    <property type="project" value="GO_Central"/>
</dbReference>
<dbReference type="InterPro" id="IPR045211">
    <property type="entry name" value="TFP11/STIP/Ntr1"/>
</dbReference>
<dbReference type="Pfam" id="PF01585">
    <property type="entry name" value="G-patch"/>
    <property type="match status" value="1"/>
</dbReference>
<reference evidence="5" key="3">
    <citation type="submission" date="2018-08" db="UniProtKB">
        <authorList>
            <consortium name="EnsemblPlants"/>
        </authorList>
    </citation>
    <scope>IDENTIFICATION</scope>
    <source>
        <strain evidence="5">cv. Bd21</strain>
    </source>
</reference>
<feature type="domain" description="G-patch" evidence="3">
    <location>
        <begin position="33"/>
        <end position="79"/>
    </location>
</feature>
<gene>
    <name evidence="5" type="primary">LOC104581437</name>
    <name evidence="4" type="ORF">BRADI_5g23010v3</name>
</gene>
<dbReference type="PROSITE" id="PS50174">
    <property type="entry name" value="G_PATCH"/>
    <property type="match status" value="1"/>
</dbReference>
<protein>
    <recommendedName>
        <fullName evidence="3">G-patch domain-containing protein</fullName>
    </recommendedName>
</protein>
<dbReference type="KEGG" id="bdi:104581437"/>
<keyword evidence="6" id="KW-1185">Reference proteome</keyword>
<organism evidence="5">
    <name type="scientific">Brachypodium distachyon</name>
    <name type="common">Purple false brome</name>
    <name type="synonym">Trachynia distachya</name>
    <dbReference type="NCBI Taxonomy" id="15368"/>
    <lineage>
        <taxon>Eukaryota</taxon>
        <taxon>Viridiplantae</taxon>
        <taxon>Streptophyta</taxon>
        <taxon>Embryophyta</taxon>
        <taxon>Tracheophyta</taxon>
        <taxon>Spermatophyta</taxon>
        <taxon>Magnoliopsida</taxon>
        <taxon>Liliopsida</taxon>
        <taxon>Poales</taxon>
        <taxon>Poaceae</taxon>
        <taxon>BOP clade</taxon>
        <taxon>Pooideae</taxon>
        <taxon>Stipodae</taxon>
        <taxon>Brachypodieae</taxon>
        <taxon>Brachypodium</taxon>
    </lineage>
</organism>
<feature type="region of interest" description="Disordered" evidence="2">
    <location>
        <begin position="1"/>
        <end position="27"/>
    </location>
</feature>
<proteinExistence type="inferred from homology"/>
<dbReference type="Pfam" id="PF07842">
    <property type="entry name" value="GCFC"/>
    <property type="match status" value="1"/>
</dbReference>
<dbReference type="GO" id="GO:0003676">
    <property type="term" value="F:nucleic acid binding"/>
    <property type="evidence" value="ECO:0007669"/>
    <property type="project" value="InterPro"/>
</dbReference>
<evidence type="ECO:0000313" key="5">
    <source>
        <dbReference type="EnsemblPlants" id="KQJ84811"/>
    </source>
</evidence>
<dbReference type="AlphaFoldDB" id="I1J290"/>
<dbReference type="RefSeq" id="XP_010227296.1">
    <property type="nucleotide sequence ID" value="XM_010228994.1"/>
</dbReference>
<dbReference type="GeneID" id="104581437"/>
<dbReference type="InterPro" id="IPR022783">
    <property type="entry name" value="GCFC_dom"/>
</dbReference>
<dbReference type="GO" id="GO:0000390">
    <property type="term" value="P:spliceosomal complex disassembly"/>
    <property type="evidence" value="ECO:0000318"/>
    <property type="project" value="GO_Central"/>
</dbReference>
<evidence type="ECO:0000313" key="4">
    <source>
        <dbReference type="EMBL" id="KQJ84811.1"/>
    </source>
</evidence>
<reference evidence="4" key="2">
    <citation type="submission" date="2017-06" db="EMBL/GenBank/DDBJ databases">
        <title>WGS assembly of Brachypodium distachyon.</title>
        <authorList>
            <consortium name="The International Brachypodium Initiative"/>
            <person name="Lucas S."/>
            <person name="Harmon-Smith M."/>
            <person name="Lail K."/>
            <person name="Tice H."/>
            <person name="Grimwood J."/>
            <person name="Bruce D."/>
            <person name="Barry K."/>
            <person name="Shu S."/>
            <person name="Lindquist E."/>
            <person name="Wang M."/>
            <person name="Pitluck S."/>
            <person name="Vogel J.P."/>
            <person name="Garvin D.F."/>
            <person name="Mockler T.C."/>
            <person name="Schmutz J."/>
            <person name="Rokhsar D."/>
            <person name="Bevan M.W."/>
        </authorList>
    </citation>
    <scope>NUCLEOTIDE SEQUENCE</scope>
    <source>
        <strain evidence="4">Bd21</strain>
    </source>
</reference>
<reference evidence="4 5" key="1">
    <citation type="journal article" date="2010" name="Nature">
        <title>Genome sequencing and analysis of the model grass Brachypodium distachyon.</title>
        <authorList>
            <consortium name="International Brachypodium Initiative"/>
        </authorList>
    </citation>
    <scope>NUCLEOTIDE SEQUENCE [LARGE SCALE GENOMIC DNA]</scope>
    <source>
        <strain evidence="4 5">Bd21</strain>
    </source>
</reference>
<dbReference type="OrthoDB" id="585373at2759"/>
<comment type="similarity">
    <text evidence="1">Belongs to the TFP11/STIP family.</text>
</comment>
<dbReference type="EMBL" id="CM000884">
    <property type="protein sequence ID" value="KQJ84811.1"/>
    <property type="molecule type" value="Genomic_DNA"/>
</dbReference>
<dbReference type="Proteomes" id="UP000008810">
    <property type="component" value="Chromosome 5"/>
</dbReference>
<dbReference type="EnsemblPlants" id="KQJ84811">
    <property type="protein sequence ID" value="KQJ84811"/>
    <property type="gene ID" value="BRADI_5g23010v3"/>
</dbReference>
<dbReference type="OMA" id="DCECEAM"/>
<dbReference type="STRING" id="15368.I1J290"/>
<evidence type="ECO:0000256" key="1">
    <source>
        <dbReference type="ARBA" id="ARBA00010900"/>
    </source>
</evidence>
<sequence>MALLNPGGSLFAPPPENEPAPYPSDMPGSLAFTSPAVAKMMRLMNYREGSGLGVQGQGIVDPIQPNAWPKKTGIGHRKALSLYHDNGLQSSQDAPRASPFDKEWLREQEELSRALRLEQECYETALAALQDMTTLQGDGSAETAHALAAVLASEGVLGDPGRAPGQWKAALPSSALRHVVEKIVIPSIAMGVQGWEPAWDPDCHNWLRRWMPLVGHLPEHFYPAVESKILTRIGELDVYEPWKDYFSPACLAAFAERHVLPDVARLVRALTVTPPKQTDCSFRWAMRRAALVPAKLQRDVVVPMLEEEGGFWDKWERALRHWLRARKPSLGEARAWCDGWRSLFTPELLADGRVLARLEGADGVVESAMRELELRAL</sequence>
<evidence type="ECO:0000256" key="2">
    <source>
        <dbReference type="SAM" id="MobiDB-lite"/>
    </source>
</evidence>
<dbReference type="PANTHER" id="PTHR23329:SF16">
    <property type="entry name" value="G-PATCH DOMAIN-CONTAINING PROTEIN"/>
    <property type="match status" value="1"/>
</dbReference>
<accession>I1J290</accession>
<dbReference type="InterPro" id="IPR000467">
    <property type="entry name" value="G_patch_dom"/>
</dbReference>
<dbReference type="eggNOG" id="KOG2184">
    <property type="taxonomic scope" value="Eukaryota"/>
</dbReference>